<comment type="caution">
    <text evidence="2">The sequence shown here is derived from an EMBL/GenBank/DDBJ whole genome shotgun (WGS) entry which is preliminary data.</text>
</comment>
<dbReference type="Proteomes" id="UP000032233">
    <property type="component" value="Unassembled WGS sequence"/>
</dbReference>
<evidence type="ECO:0000313" key="2">
    <source>
        <dbReference type="EMBL" id="KIX14632.1"/>
    </source>
</evidence>
<gene>
    <name evidence="2" type="ORF">X474_07860</name>
</gene>
<evidence type="ECO:0000313" key="3">
    <source>
        <dbReference type="Proteomes" id="UP000032233"/>
    </source>
</evidence>
<reference evidence="2 3" key="1">
    <citation type="submission" date="2013-11" db="EMBL/GenBank/DDBJ databases">
        <title>Metagenomic analysis of a methanogenic consortium involved in long chain n-alkane degradation.</title>
        <authorList>
            <person name="Davidova I.A."/>
            <person name="Callaghan A.V."/>
            <person name="Wawrik B."/>
            <person name="Pruitt S."/>
            <person name="Marks C."/>
            <person name="Duncan K.E."/>
            <person name="Suflita J.M."/>
        </authorList>
    </citation>
    <scope>NUCLEOTIDE SEQUENCE [LARGE SCALE GENOMIC DNA]</scope>
    <source>
        <strain evidence="2 3">SPR</strain>
    </source>
</reference>
<sequence>MFFLLKGQLDRARFVNRRRFFTSPVKARPVKPATDYEQGEFKNEANLSAQQHQKAQNSWLSCPQPQQKRKSGYSPP</sequence>
<dbReference type="EMBL" id="AZAC01000010">
    <property type="protein sequence ID" value="KIX14632.1"/>
    <property type="molecule type" value="Genomic_DNA"/>
</dbReference>
<protein>
    <submittedName>
        <fullName evidence="2">Uncharacterized protein</fullName>
    </submittedName>
</protein>
<evidence type="ECO:0000256" key="1">
    <source>
        <dbReference type="SAM" id="MobiDB-lite"/>
    </source>
</evidence>
<dbReference type="AlphaFoldDB" id="A0A0D2GIJ3"/>
<feature type="compositionally biased region" description="Polar residues" evidence="1">
    <location>
        <begin position="45"/>
        <end position="66"/>
    </location>
</feature>
<keyword evidence="3" id="KW-1185">Reference proteome</keyword>
<dbReference type="InParanoid" id="A0A0D2GIJ3"/>
<name>A0A0D2GIJ3_9BACT</name>
<accession>A0A0D2GIJ3</accession>
<organism evidence="2 3">
    <name type="scientific">Dethiosulfatarculus sandiegensis</name>
    <dbReference type="NCBI Taxonomy" id="1429043"/>
    <lineage>
        <taxon>Bacteria</taxon>
        <taxon>Pseudomonadati</taxon>
        <taxon>Thermodesulfobacteriota</taxon>
        <taxon>Desulfarculia</taxon>
        <taxon>Desulfarculales</taxon>
        <taxon>Desulfarculaceae</taxon>
        <taxon>Dethiosulfatarculus</taxon>
    </lineage>
</organism>
<proteinExistence type="predicted"/>
<feature type="region of interest" description="Disordered" evidence="1">
    <location>
        <begin position="27"/>
        <end position="76"/>
    </location>
</feature>
<feature type="compositionally biased region" description="Basic residues" evidence="1">
    <location>
        <begin position="67"/>
        <end position="76"/>
    </location>
</feature>